<dbReference type="GO" id="GO:0008803">
    <property type="term" value="F:bis(5'-nucleosyl)-tetraphosphatase (symmetrical) activity"/>
    <property type="evidence" value="ECO:0007669"/>
    <property type="project" value="UniProtKB-EC"/>
</dbReference>
<feature type="domain" description="HD/PDEase" evidence="7">
    <location>
        <begin position="14"/>
        <end position="141"/>
    </location>
</feature>
<proteinExistence type="predicted"/>
<reference evidence="8 9" key="1">
    <citation type="submission" date="2016-05" db="EMBL/GenBank/DDBJ databases">
        <title>Paenibacillus oryzae. sp. nov., isolated from the rice root.</title>
        <authorList>
            <person name="Zhang J."/>
            <person name="Zhang X."/>
        </authorList>
    </citation>
    <scope>NUCLEOTIDE SEQUENCE [LARGE SCALE GENOMIC DNA]</scope>
    <source>
        <strain evidence="8 9">1DrF-4</strain>
    </source>
</reference>
<evidence type="ECO:0000256" key="1">
    <source>
        <dbReference type="ARBA" id="ARBA00012506"/>
    </source>
</evidence>
<dbReference type="AlphaFoldDB" id="A0A1A5YHN0"/>
<keyword evidence="4 8" id="KW-0378">Hydrolase</keyword>
<gene>
    <name evidence="8" type="ORF">A7K91_05850</name>
</gene>
<dbReference type="InterPro" id="IPR051094">
    <property type="entry name" value="Diverse_Catalytic_Enzymes"/>
</dbReference>
<dbReference type="InterPro" id="IPR006674">
    <property type="entry name" value="HD_domain"/>
</dbReference>
<dbReference type="PANTHER" id="PTHR35795">
    <property type="entry name" value="SLR1885 PROTEIN"/>
    <property type="match status" value="1"/>
</dbReference>
<dbReference type="InterPro" id="IPR003607">
    <property type="entry name" value="HD/PDEase_dom"/>
</dbReference>
<evidence type="ECO:0000313" key="8">
    <source>
        <dbReference type="EMBL" id="OBR65079.1"/>
    </source>
</evidence>
<dbReference type="SMART" id="SM00471">
    <property type="entry name" value="HDc"/>
    <property type="match status" value="1"/>
</dbReference>
<dbReference type="NCBIfam" id="TIGR00488">
    <property type="entry name" value="bis(5'-nucleosyl)-tetraphosphatase (symmetrical) YqeK"/>
    <property type="match status" value="1"/>
</dbReference>
<dbReference type="CDD" id="cd00077">
    <property type="entry name" value="HDc"/>
    <property type="match status" value="1"/>
</dbReference>
<keyword evidence="5" id="KW-0408">Iron</keyword>
<dbReference type="SUPFAM" id="SSF109604">
    <property type="entry name" value="HD-domain/PDEase-like"/>
    <property type="match status" value="1"/>
</dbReference>
<dbReference type="InterPro" id="IPR005249">
    <property type="entry name" value="YqeK"/>
</dbReference>
<comment type="caution">
    <text evidence="8">The sequence shown here is derived from an EMBL/GenBank/DDBJ whole genome shotgun (WGS) entry which is preliminary data.</text>
</comment>
<dbReference type="OrthoDB" id="9782134at2"/>
<evidence type="ECO:0000259" key="7">
    <source>
        <dbReference type="SMART" id="SM00471"/>
    </source>
</evidence>
<dbReference type="STRING" id="1844972.A7K91_05850"/>
<name>A0A1A5YHN0_9BACL</name>
<evidence type="ECO:0000313" key="9">
    <source>
        <dbReference type="Proteomes" id="UP000092024"/>
    </source>
</evidence>
<dbReference type="GO" id="GO:0046872">
    <property type="term" value="F:metal ion binding"/>
    <property type="evidence" value="ECO:0007669"/>
    <property type="project" value="UniProtKB-KW"/>
</dbReference>
<organism evidence="8 9">
    <name type="scientific">Paenibacillus oryzae</name>
    <dbReference type="NCBI Taxonomy" id="1844972"/>
    <lineage>
        <taxon>Bacteria</taxon>
        <taxon>Bacillati</taxon>
        <taxon>Bacillota</taxon>
        <taxon>Bacilli</taxon>
        <taxon>Bacillales</taxon>
        <taxon>Paenibacillaceae</taxon>
        <taxon>Paenibacillus</taxon>
    </lineage>
</organism>
<dbReference type="GO" id="GO:0000166">
    <property type="term" value="F:nucleotide binding"/>
    <property type="evidence" value="ECO:0007669"/>
    <property type="project" value="UniProtKB-KW"/>
</dbReference>
<protein>
    <recommendedName>
        <fullName evidence="1">bis(5'-nucleosyl)-tetraphosphatase (symmetrical)</fullName>
        <ecNumber evidence="1">3.6.1.41</ecNumber>
    </recommendedName>
</protein>
<dbReference type="EC" id="3.6.1.41" evidence="1"/>
<keyword evidence="9" id="KW-1185">Reference proteome</keyword>
<accession>A0A1A5YHN0</accession>
<keyword evidence="3" id="KW-0547">Nucleotide-binding</keyword>
<dbReference type="PANTHER" id="PTHR35795:SF1">
    <property type="entry name" value="BIS(5'-NUCLEOSYL)-TETRAPHOSPHATASE, SYMMETRICAL"/>
    <property type="match status" value="1"/>
</dbReference>
<evidence type="ECO:0000256" key="5">
    <source>
        <dbReference type="ARBA" id="ARBA00023004"/>
    </source>
</evidence>
<evidence type="ECO:0000256" key="4">
    <source>
        <dbReference type="ARBA" id="ARBA00022801"/>
    </source>
</evidence>
<evidence type="ECO:0000256" key="6">
    <source>
        <dbReference type="ARBA" id="ARBA00049417"/>
    </source>
</evidence>
<dbReference type="RefSeq" id="WP_068684397.1">
    <property type="nucleotide sequence ID" value="NZ_LYPA01000064.1"/>
</dbReference>
<sequence length="189" mass="21118">MERAEMIEAVKAEMPERRWIHTEGVMATSILLAERFGGDPERAELASILHDVAKFWATDRLAAVIADNGLGDDWLAYDKELWHAPAGAWEAKTRFGVDDEDVLNAIRFHTSGRGGMSKLEKIVWLADYIEPGRDFPGVDNIRSLSEKSLDSAILAGLEATIGVLMQRGRLIYPLTIEARNDLLRSLNKE</sequence>
<dbReference type="Proteomes" id="UP000092024">
    <property type="component" value="Unassembled WGS sequence"/>
</dbReference>
<evidence type="ECO:0000256" key="3">
    <source>
        <dbReference type="ARBA" id="ARBA00022741"/>
    </source>
</evidence>
<dbReference type="EMBL" id="LYPA01000064">
    <property type="protein sequence ID" value="OBR65079.1"/>
    <property type="molecule type" value="Genomic_DNA"/>
</dbReference>
<dbReference type="Gene3D" id="1.10.3210.10">
    <property type="entry name" value="Hypothetical protein af1432"/>
    <property type="match status" value="1"/>
</dbReference>
<evidence type="ECO:0000256" key="2">
    <source>
        <dbReference type="ARBA" id="ARBA00022723"/>
    </source>
</evidence>
<keyword evidence="2" id="KW-0479">Metal-binding</keyword>
<comment type="catalytic activity">
    <reaction evidence="6">
        <text>P(1),P(4)-bis(5'-adenosyl) tetraphosphate + H2O = 2 ADP + 2 H(+)</text>
        <dbReference type="Rhea" id="RHEA:24252"/>
        <dbReference type="ChEBI" id="CHEBI:15377"/>
        <dbReference type="ChEBI" id="CHEBI:15378"/>
        <dbReference type="ChEBI" id="CHEBI:58141"/>
        <dbReference type="ChEBI" id="CHEBI:456216"/>
        <dbReference type="EC" id="3.6.1.41"/>
    </reaction>
</comment>
<dbReference type="Pfam" id="PF01966">
    <property type="entry name" value="HD"/>
    <property type="match status" value="1"/>
</dbReference>